<dbReference type="Pfam" id="PF03750">
    <property type="entry name" value="Csm2_III-A"/>
    <property type="match status" value="1"/>
</dbReference>
<keyword evidence="4" id="KW-0694">RNA-binding</keyword>
<comment type="caution">
    <text evidence="7">The sequence shown here is derived from an EMBL/GenBank/DDBJ whole genome shotgun (WGS) entry which is preliminary data.</text>
</comment>
<sequence length="147" mass="17377">MKDRDFRNQGQYQRHSEEIQKLIKKIREGQNLASVLKPEEFAKPGGYAEKIVEELRNKLKTSQLRKIFTEIKNICEVQIKKPDSSKVEIYLLYPKLAYSMGRGLMPEDFYNLMEACLNKLENGSKEDFERFLQFITAIVAYNKKYDR</sequence>
<dbReference type="NCBIfam" id="TIGR01870">
    <property type="entry name" value="cas_TM1810_Csm2"/>
    <property type="match status" value="1"/>
</dbReference>
<evidence type="ECO:0000256" key="1">
    <source>
        <dbReference type="ARBA" id="ARBA00003640"/>
    </source>
</evidence>
<dbReference type="GO" id="GO:0003723">
    <property type="term" value="F:RNA binding"/>
    <property type="evidence" value="ECO:0007669"/>
    <property type="project" value="UniProtKB-KW"/>
</dbReference>
<dbReference type="EMBL" id="DSFC01000215">
    <property type="protein sequence ID" value="HEV09495.1"/>
    <property type="molecule type" value="Genomic_DNA"/>
</dbReference>
<reference evidence="7" key="1">
    <citation type="journal article" date="2020" name="mSystems">
        <title>Genome- and Community-Level Interaction Insights into Carbon Utilization and Element Cycling Functions of Hydrothermarchaeota in Hydrothermal Sediment.</title>
        <authorList>
            <person name="Zhou Z."/>
            <person name="Liu Y."/>
            <person name="Xu W."/>
            <person name="Pan J."/>
            <person name="Luo Z.H."/>
            <person name="Li M."/>
        </authorList>
    </citation>
    <scope>NUCLEOTIDE SEQUENCE [LARGE SCALE GENOMIC DNA]</scope>
    <source>
        <strain evidence="7">SpSt-1257</strain>
    </source>
</reference>
<dbReference type="GO" id="GO:0051607">
    <property type="term" value="P:defense response to virus"/>
    <property type="evidence" value="ECO:0007669"/>
    <property type="project" value="UniProtKB-KW"/>
</dbReference>
<dbReference type="InterPro" id="IPR010149">
    <property type="entry name" value="CRISPR-assoc_prot_Csm2_III-A"/>
</dbReference>
<evidence type="ECO:0000256" key="6">
    <source>
        <dbReference type="ARBA" id="ARBA00031723"/>
    </source>
</evidence>
<protein>
    <recommendedName>
        <fullName evidence="3">CRISPR system Cms protein Csm2</fullName>
    </recommendedName>
    <alternativeName>
        <fullName evidence="6">CRISPR type III A-associated protein Csm2</fullName>
    </alternativeName>
</protein>
<accession>A0A831YE73</accession>
<organism evidence="7">
    <name type="scientific">Sulfurihydrogenibium azorense</name>
    <dbReference type="NCBI Taxonomy" id="309806"/>
    <lineage>
        <taxon>Bacteria</taxon>
        <taxon>Pseudomonadati</taxon>
        <taxon>Aquificota</taxon>
        <taxon>Aquificia</taxon>
        <taxon>Aquificales</taxon>
        <taxon>Hydrogenothermaceae</taxon>
        <taxon>Sulfurihydrogenibium</taxon>
    </lineage>
</organism>
<keyword evidence="5" id="KW-0051">Antiviral defense</keyword>
<proteinExistence type="inferred from homology"/>
<dbReference type="AlphaFoldDB" id="A0A831YE73"/>
<comment type="function">
    <text evidence="1">This subunit may be involved in monitoring complementarity of crRNA and target RNA.</text>
</comment>
<evidence type="ECO:0000256" key="2">
    <source>
        <dbReference type="ARBA" id="ARBA00006896"/>
    </source>
</evidence>
<comment type="similarity">
    <text evidence="2">Belongs to the CRISPR-associated Csm2 family.</text>
</comment>
<evidence type="ECO:0000256" key="3">
    <source>
        <dbReference type="ARBA" id="ARBA00016118"/>
    </source>
</evidence>
<evidence type="ECO:0000256" key="4">
    <source>
        <dbReference type="ARBA" id="ARBA00022884"/>
    </source>
</evidence>
<gene>
    <name evidence="7" type="primary">csm2</name>
    <name evidence="7" type="ORF">ENO34_03750</name>
</gene>
<evidence type="ECO:0000313" key="7">
    <source>
        <dbReference type="EMBL" id="HEV09495.1"/>
    </source>
</evidence>
<name>A0A831YE73_9AQUI</name>
<evidence type="ECO:0000256" key="5">
    <source>
        <dbReference type="ARBA" id="ARBA00023118"/>
    </source>
</evidence>
<dbReference type="Proteomes" id="UP000885621">
    <property type="component" value="Unassembled WGS sequence"/>
</dbReference>